<keyword evidence="2 5" id="KW-0238">DNA-binding</keyword>
<dbReference type="Proteomes" id="UP000655420">
    <property type="component" value="Unassembled WGS sequence"/>
</dbReference>
<dbReference type="PANTHER" id="PTHR30146">
    <property type="entry name" value="LACI-RELATED TRANSCRIPTIONAL REPRESSOR"/>
    <property type="match status" value="1"/>
</dbReference>
<evidence type="ECO:0000256" key="1">
    <source>
        <dbReference type="ARBA" id="ARBA00023015"/>
    </source>
</evidence>
<dbReference type="InterPro" id="IPR000843">
    <property type="entry name" value="HTH_LacI"/>
</dbReference>
<dbReference type="InterPro" id="IPR010982">
    <property type="entry name" value="Lambda_DNA-bd_dom_sf"/>
</dbReference>
<name>A0A8J7SFE6_9RHOB</name>
<dbReference type="PANTHER" id="PTHR30146:SF152">
    <property type="entry name" value="TRANSCRIPTIONAL REGULATORY PROTEIN"/>
    <property type="match status" value="1"/>
</dbReference>
<feature type="domain" description="HTH lacI-type" evidence="4">
    <location>
        <begin position="31"/>
        <end position="85"/>
    </location>
</feature>
<proteinExistence type="predicted"/>
<protein>
    <submittedName>
        <fullName evidence="5">LacI family DNA-binding transcriptional regulator</fullName>
    </submittedName>
</protein>
<dbReference type="GO" id="GO:0003700">
    <property type="term" value="F:DNA-binding transcription factor activity"/>
    <property type="evidence" value="ECO:0007669"/>
    <property type="project" value="TreeGrafter"/>
</dbReference>
<dbReference type="Gene3D" id="3.40.50.2300">
    <property type="match status" value="2"/>
</dbReference>
<accession>A0A8J7SFE6</accession>
<keyword evidence="3" id="KW-0804">Transcription</keyword>
<dbReference type="PROSITE" id="PS00356">
    <property type="entry name" value="HTH_LACI_1"/>
    <property type="match status" value="1"/>
</dbReference>
<dbReference type="AlphaFoldDB" id="A0A8J7SFE6"/>
<sequence>MTAPARARGLIDVPHSCAYSRVKRRASLSRPTVHDIAREAGVSLATVDRVLNARPGVREKTIAKVHAAVERLGYVRDTYAANLARQRQYRFVFILPEGPSQFAQTIKSALQEAYASHIADRTLLKVVRVPQQDPHAIVAALQSLNVDRLDGIALMVPETPQVRDAVSRLKDAGLAVVTLVSDLPNSRRDYFIGVNSVAAGRTAALLMGRFVRSGGEILVVTNSMRSRDSLERRLGFDDVMSRDFSDLVVLPSIEAYDDPARMERVITEVASGRERLVGIYSMGSGNSTLLAALRRSGRLGELIVIAHELTPTTRQALLENEIAAVIAQNVGHLVRSALRVLRNICDDLPIFEAQERVRIEIVLRENLP</sequence>
<evidence type="ECO:0000256" key="3">
    <source>
        <dbReference type="ARBA" id="ARBA00023163"/>
    </source>
</evidence>
<organism evidence="5 6">
    <name type="scientific">Thermohalobaculum xanthum</name>
    <dbReference type="NCBI Taxonomy" id="2753746"/>
    <lineage>
        <taxon>Bacteria</taxon>
        <taxon>Pseudomonadati</taxon>
        <taxon>Pseudomonadota</taxon>
        <taxon>Alphaproteobacteria</taxon>
        <taxon>Rhodobacterales</taxon>
        <taxon>Paracoccaceae</taxon>
        <taxon>Thermohalobaculum</taxon>
    </lineage>
</organism>
<dbReference type="CDD" id="cd01392">
    <property type="entry name" value="HTH_LacI"/>
    <property type="match status" value="1"/>
</dbReference>
<dbReference type="Pfam" id="PF00356">
    <property type="entry name" value="LacI"/>
    <property type="match status" value="1"/>
</dbReference>
<dbReference type="SMART" id="SM00354">
    <property type="entry name" value="HTH_LACI"/>
    <property type="match status" value="1"/>
</dbReference>
<dbReference type="PRINTS" id="PR00036">
    <property type="entry name" value="HTHLACI"/>
</dbReference>
<dbReference type="SUPFAM" id="SSF53822">
    <property type="entry name" value="Periplasmic binding protein-like I"/>
    <property type="match status" value="1"/>
</dbReference>
<keyword evidence="6" id="KW-1185">Reference proteome</keyword>
<dbReference type="Gene3D" id="1.10.260.40">
    <property type="entry name" value="lambda repressor-like DNA-binding domains"/>
    <property type="match status" value="1"/>
</dbReference>
<keyword evidence="1" id="KW-0805">Transcription regulation</keyword>
<comment type="caution">
    <text evidence="5">The sequence shown here is derived from an EMBL/GenBank/DDBJ whole genome shotgun (WGS) entry which is preliminary data.</text>
</comment>
<dbReference type="CDD" id="cd06307">
    <property type="entry name" value="PBP1_sugar_binding"/>
    <property type="match status" value="1"/>
</dbReference>
<reference evidence="5" key="1">
    <citation type="submission" date="2020-12" db="EMBL/GenBank/DDBJ databases">
        <title>Bacterial taxonomy.</title>
        <authorList>
            <person name="Pan X."/>
        </authorList>
    </citation>
    <scope>NUCLEOTIDE SEQUENCE</scope>
    <source>
        <strain evidence="5">M0105</strain>
    </source>
</reference>
<evidence type="ECO:0000259" key="4">
    <source>
        <dbReference type="PROSITE" id="PS50932"/>
    </source>
</evidence>
<dbReference type="PROSITE" id="PS50932">
    <property type="entry name" value="HTH_LACI_2"/>
    <property type="match status" value="1"/>
</dbReference>
<gene>
    <name evidence="5" type="ORF">H0I76_09840</name>
</gene>
<dbReference type="SUPFAM" id="SSF47413">
    <property type="entry name" value="lambda repressor-like DNA-binding domains"/>
    <property type="match status" value="1"/>
</dbReference>
<evidence type="ECO:0000313" key="5">
    <source>
        <dbReference type="EMBL" id="MBK0399492.1"/>
    </source>
</evidence>
<dbReference type="Pfam" id="PF13407">
    <property type="entry name" value="Peripla_BP_4"/>
    <property type="match status" value="1"/>
</dbReference>
<dbReference type="InterPro" id="IPR025997">
    <property type="entry name" value="SBP_2_dom"/>
</dbReference>
<evidence type="ECO:0000256" key="2">
    <source>
        <dbReference type="ARBA" id="ARBA00023125"/>
    </source>
</evidence>
<dbReference type="GO" id="GO:0000976">
    <property type="term" value="F:transcription cis-regulatory region binding"/>
    <property type="evidence" value="ECO:0007669"/>
    <property type="project" value="TreeGrafter"/>
</dbReference>
<dbReference type="InterPro" id="IPR028082">
    <property type="entry name" value="Peripla_BP_I"/>
</dbReference>
<evidence type="ECO:0000313" key="6">
    <source>
        <dbReference type="Proteomes" id="UP000655420"/>
    </source>
</evidence>
<dbReference type="EMBL" id="JAEHHL010000006">
    <property type="protein sequence ID" value="MBK0399492.1"/>
    <property type="molecule type" value="Genomic_DNA"/>
</dbReference>